<feature type="transmembrane region" description="Helical" evidence="2">
    <location>
        <begin position="643"/>
        <end position="668"/>
    </location>
</feature>
<feature type="transmembrane region" description="Helical" evidence="2">
    <location>
        <begin position="675"/>
        <end position="696"/>
    </location>
</feature>
<keyword evidence="3" id="KW-0732">Signal</keyword>
<feature type="compositionally biased region" description="Low complexity" evidence="1">
    <location>
        <begin position="1255"/>
        <end position="1267"/>
    </location>
</feature>
<reference evidence="4 5" key="1">
    <citation type="journal article" date="2017" name="BMC Genomics">
        <title>Comparative genomic and phylogenomic analyses of the Bifidobacteriaceae family.</title>
        <authorList>
            <person name="Lugli G.A."/>
            <person name="Milani C."/>
            <person name="Turroni F."/>
            <person name="Duranti S."/>
            <person name="Mancabelli L."/>
            <person name="Mangifesta M."/>
            <person name="Ferrario C."/>
            <person name="Modesto M."/>
            <person name="Mattarelli P."/>
            <person name="Jiri K."/>
            <person name="van Sinderen D."/>
            <person name="Ventura M."/>
        </authorList>
    </citation>
    <scope>NUCLEOTIDE SEQUENCE [LARGE SCALE GENOMIC DNA]</scope>
    <source>
        <strain evidence="4 5">DSM 24744</strain>
    </source>
</reference>
<feature type="compositionally biased region" description="Low complexity" evidence="1">
    <location>
        <begin position="912"/>
        <end position="939"/>
    </location>
</feature>
<feature type="region of interest" description="Disordered" evidence="1">
    <location>
        <begin position="453"/>
        <end position="529"/>
    </location>
</feature>
<feature type="chain" id="PRO_5012379122" evidence="3">
    <location>
        <begin position="35"/>
        <end position="1308"/>
    </location>
</feature>
<accession>A0A261EPQ8</accession>
<feature type="compositionally biased region" description="Polar residues" evidence="1">
    <location>
        <begin position="1293"/>
        <end position="1308"/>
    </location>
</feature>
<protein>
    <submittedName>
        <fullName evidence="4">Uncharacterized protein</fullName>
    </submittedName>
</protein>
<keyword evidence="2" id="KW-0472">Membrane</keyword>
<evidence type="ECO:0000256" key="3">
    <source>
        <dbReference type="SAM" id="SignalP"/>
    </source>
</evidence>
<feature type="compositionally biased region" description="Basic and acidic residues" evidence="1">
    <location>
        <begin position="748"/>
        <end position="779"/>
    </location>
</feature>
<feature type="compositionally biased region" description="Gly residues" evidence="1">
    <location>
        <begin position="793"/>
        <end position="816"/>
    </location>
</feature>
<feature type="compositionally biased region" description="Basic and acidic residues" evidence="1">
    <location>
        <begin position="1274"/>
        <end position="1291"/>
    </location>
</feature>
<feature type="signal peptide" evidence="3">
    <location>
        <begin position="1"/>
        <end position="34"/>
    </location>
</feature>
<feature type="transmembrane region" description="Helical" evidence="2">
    <location>
        <begin position="162"/>
        <end position="185"/>
    </location>
</feature>
<proteinExistence type="predicted"/>
<dbReference type="EMBL" id="MWWQ01000019">
    <property type="protein sequence ID" value="OZG48834.1"/>
    <property type="molecule type" value="Genomic_DNA"/>
</dbReference>
<feature type="region of interest" description="Disordered" evidence="1">
    <location>
        <begin position="739"/>
        <end position="942"/>
    </location>
</feature>
<keyword evidence="2" id="KW-0812">Transmembrane</keyword>
<dbReference type="OrthoDB" id="5120295at2"/>
<comment type="caution">
    <text evidence="4">The sequence shown here is derived from an EMBL/GenBank/DDBJ whole genome shotgun (WGS) entry which is preliminary data.</text>
</comment>
<feature type="compositionally biased region" description="Acidic residues" evidence="1">
    <location>
        <begin position="847"/>
        <end position="858"/>
    </location>
</feature>
<feature type="transmembrane region" description="Helical" evidence="2">
    <location>
        <begin position="605"/>
        <end position="623"/>
    </location>
</feature>
<sequence length="1308" mass="138601">MNRRSPGMPRAWHLPIILLLLALLTAVCTPPAWAAPDPHSDPATQDGTHTVTALCATGGSGSSTDPTWCLPSGRWGDKVSSVDIRTEDAKGFSSIGKTLYNTTQTMKLALPNMVLQFTQIFWRSAISFADFAASFGTSSSGTNMNGFYARLDKSAGTLAQNFLNGALPAVFTILAIFGILMASVWGKGTVASSSKRLAATILCITALTVTSTAAMHSTENGPAKGSPWWVVQTANNAVNKMTVGLDLGGALTEGNSNLMAVEHKGSEERNCQDYLWQMHKQYKDATASTGTSSAVLNAVNQLWEETALRNWVTMQFGNPTAGSQSSKEEAADAQAVYCHVLEAKAGTQTEVQRQLVNKQMGLQVDSKTAAWIFNVNNWIDPLAPSVYGGGSETDARDNTGNRIWRLAEFWETCTSKGSQDNVTARDGWGVFVNNMGDNGSGPIKGDGGITLRVGGNATSKDGELRSVEPPDSETGGIRSATTSSSADDTARQDATTDVCETVLLNGNGTKQLHRSQDKNSGTDKQSGTNMGDMATLGWRFDAPNASATWAEANTDASYPHVRASLERMYGGAGKDTGGAIGSLIGAICDGGISMVMSAALIMSKIAMLLMGIFLVIAFMVRAFPFGTAVSNVLRNWFKYLTELAMVGVLYSILGNVATGISAICLNLTSGMSGTFFYNVFSGCSMLIALLLIKMFFEHVLKVRNPFDLRTVMAGVGGGALYGGLTSRGRRMVMGKAMDMLHNGKGRGSGKDGAGEEHHSKDAAHDKPSGGESDSSERLGEVAQEDAAAANGTKGTGGTTGPGGGTTGTGKAEGTGGTEAADATADRTSGTTGSGDARESADTLDQTAQEDADTQDGETDGGAPDMEDMSTPINGMPHTTSVNPDVDGADTNPDDIHDGQGSGDALDSADTLDQTAQENTDAQQQDADAQQQAGAQQTARQRFDRAMGRHGDLAFAMTRPAARAVTAASSLMDGKALPFARKVKGTVAHDIQDAVDRGKRTYSKQENKVMQHRARLALRLPGGIGWVGEALMAEGKAALVARSLTTGGARFMFHTAVPRAWHGMRKAVPAAWRFGARHAGTAVKLGATALMLSNPITAGMGVIAAGRMLTSRNGRKTVGTVVKTAGTIAKTTGSFAAAGTATVAGEIHHRYLEHKKADRLSEDEYKARREEQQDMYRKILHAQHLVDERHEREQVDERDYMDMGAHPVHHETVASGPGIDPTESAWVDPDGNDHGTYNDPLDPHTPPMPGWARTFQQQAQDQHNRQAQPSVASDVEIHVDGKQTSPEGRRLSPEGQQTSPGGQQERNQR</sequence>
<evidence type="ECO:0000256" key="2">
    <source>
        <dbReference type="SAM" id="Phobius"/>
    </source>
</evidence>
<organism evidence="4 5">
    <name type="scientific">Pseudoscardovia suis</name>
    <dbReference type="NCBI Taxonomy" id="987063"/>
    <lineage>
        <taxon>Bacteria</taxon>
        <taxon>Bacillati</taxon>
        <taxon>Actinomycetota</taxon>
        <taxon>Actinomycetes</taxon>
        <taxon>Bifidobacteriales</taxon>
        <taxon>Bifidobacteriaceae</taxon>
        <taxon>Pseudoscardovia</taxon>
    </lineage>
</organism>
<evidence type="ECO:0000313" key="5">
    <source>
        <dbReference type="Proteomes" id="UP000216454"/>
    </source>
</evidence>
<dbReference type="Proteomes" id="UP000216454">
    <property type="component" value="Unassembled WGS sequence"/>
</dbReference>
<evidence type="ECO:0000256" key="1">
    <source>
        <dbReference type="SAM" id="MobiDB-lite"/>
    </source>
</evidence>
<feature type="region of interest" description="Disordered" evidence="1">
    <location>
        <begin position="1208"/>
        <end position="1308"/>
    </location>
</feature>
<keyword evidence="5" id="KW-1185">Reference proteome</keyword>
<keyword evidence="2" id="KW-1133">Transmembrane helix</keyword>
<feature type="compositionally biased region" description="Low complexity" evidence="1">
    <location>
        <begin position="478"/>
        <end position="497"/>
    </location>
</feature>
<feature type="transmembrane region" description="Helical" evidence="2">
    <location>
        <begin position="577"/>
        <end position="598"/>
    </location>
</feature>
<dbReference type="RefSeq" id="WP_094691965.1">
    <property type="nucleotide sequence ID" value="NZ_MWWQ01000019.1"/>
</dbReference>
<evidence type="ECO:0000313" key="4">
    <source>
        <dbReference type="EMBL" id="OZG48834.1"/>
    </source>
</evidence>
<feature type="compositionally biased region" description="Polar residues" evidence="1">
    <location>
        <begin position="870"/>
        <end position="882"/>
    </location>
</feature>
<name>A0A261EPQ8_9BIFI</name>
<gene>
    <name evidence="4" type="ORF">PSSU_1658</name>
</gene>